<reference evidence="7 8" key="1">
    <citation type="submission" date="2023-07" db="EMBL/GenBank/DDBJ databases">
        <title>Sorghum-associated microbial communities from plants grown in Nebraska, USA.</title>
        <authorList>
            <person name="Schachtman D."/>
        </authorList>
    </citation>
    <scope>NUCLEOTIDE SEQUENCE [LARGE SCALE GENOMIC DNA]</scope>
    <source>
        <strain evidence="7 8">BE314</strain>
    </source>
</reference>
<dbReference type="RefSeq" id="WP_310260246.1">
    <property type="nucleotide sequence ID" value="NZ_JAVDXU010000001.1"/>
</dbReference>
<gene>
    <name evidence="7" type="ORF">J2X20_000441</name>
</gene>
<sequence>MRTLIPALLLAFGASAASIAQAQSSGTAAGSTANGTAATTAPGSMRDLTSIQLSQQMSPAWNVGNSLDATPNETNWGNPLVNQQLLNAVKAAGFKTVRLPVSWNQHADADGNVSPAWMARVTEVVGYARNAGLYVVLNTHHEGNWLIPTYAHQASANARLAKLWTQIANNFKNHDDYLLFAGTNEVMVAGDYGPPTAEYQAVQNGFNQVFVSAVRATGGNNAKRHLVVQGFNTNIDSTYSGFIKPTDPAANRLFLEVHFYDPFNFALNDKGKIWQWGAIATNPAATETWANEAHIDAQFQKLKTRFVDTGMPVLMGEYGAVLKSEYDPAGMYRTYWTKYVTRSAVQHGIVPVWWDNGYDANHQLGLFNRATGAQYFPELIKAIVDNAK</sequence>
<dbReference type="Pfam" id="PF00150">
    <property type="entry name" value="Cellulase"/>
    <property type="match status" value="1"/>
</dbReference>
<proteinExistence type="inferred from homology"/>
<dbReference type="EC" id="3.2.1.4" evidence="7"/>
<dbReference type="InterPro" id="IPR001547">
    <property type="entry name" value="Glyco_hydro_5"/>
</dbReference>
<feature type="signal peptide" evidence="5">
    <location>
        <begin position="1"/>
        <end position="22"/>
    </location>
</feature>
<dbReference type="Gene3D" id="3.20.20.80">
    <property type="entry name" value="Glycosidases"/>
    <property type="match status" value="1"/>
</dbReference>
<evidence type="ECO:0000256" key="4">
    <source>
        <dbReference type="RuleBase" id="RU361153"/>
    </source>
</evidence>
<keyword evidence="8" id="KW-1185">Reference proteome</keyword>
<comment type="similarity">
    <text evidence="4">Belongs to the glycosyl hydrolase 5 (cellulase A) family.</text>
</comment>
<dbReference type="Proteomes" id="UP001180453">
    <property type="component" value="Unassembled WGS sequence"/>
</dbReference>
<evidence type="ECO:0000256" key="5">
    <source>
        <dbReference type="SAM" id="SignalP"/>
    </source>
</evidence>
<dbReference type="EMBL" id="JAVDXU010000001">
    <property type="protein sequence ID" value="MDR7267812.1"/>
    <property type="molecule type" value="Genomic_DNA"/>
</dbReference>
<feature type="chain" id="PRO_5046589337" evidence="5">
    <location>
        <begin position="23"/>
        <end position="388"/>
    </location>
</feature>
<dbReference type="SUPFAM" id="SSF51445">
    <property type="entry name" value="(Trans)glycosidases"/>
    <property type="match status" value="1"/>
</dbReference>
<organism evidence="7 8">
    <name type="scientific">Roseateles saccharophilus</name>
    <name type="common">Pseudomonas saccharophila</name>
    <dbReference type="NCBI Taxonomy" id="304"/>
    <lineage>
        <taxon>Bacteria</taxon>
        <taxon>Pseudomonadati</taxon>
        <taxon>Pseudomonadota</taxon>
        <taxon>Betaproteobacteria</taxon>
        <taxon>Burkholderiales</taxon>
        <taxon>Sphaerotilaceae</taxon>
        <taxon>Roseateles</taxon>
    </lineage>
</organism>
<name>A0ABU1YG41_ROSSA</name>
<evidence type="ECO:0000256" key="3">
    <source>
        <dbReference type="ARBA" id="ARBA00023295"/>
    </source>
</evidence>
<evidence type="ECO:0000259" key="6">
    <source>
        <dbReference type="Pfam" id="PF00150"/>
    </source>
</evidence>
<keyword evidence="3 4" id="KW-0326">Glycosidase</keyword>
<dbReference type="PANTHER" id="PTHR31297:SF17">
    <property type="entry name" value="ENDOGLUCANASE"/>
    <property type="match status" value="1"/>
</dbReference>
<feature type="domain" description="Glycoside hydrolase family 5" evidence="6">
    <location>
        <begin position="68"/>
        <end position="358"/>
    </location>
</feature>
<evidence type="ECO:0000256" key="1">
    <source>
        <dbReference type="ARBA" id="ARBA00022729"/>
    </source>
</evidence>
<evidence type="ECO:0000256" key="2">
    <source>
        <dbReference type="ARBA" id="ARBA00022801"/>
    </source>
</evidence>
<evidence type="ECO:0000313" key="7">
    <source>
        <dbReference type="EMBL" id="MDR7267812.1"/>
    </source>
</evidence>
<evidence type="ECO:0000313" key="8">
    <source>
        <dbReference type="Proteomes" id="UP001180453"/>
    </source>
</evidence>
<dbReference type="InterPro" id="IPR017853">
    <property type="entry name" value="GH"/>
</dbReference>
<dbReference type="InterPro" id="IPR050386">
    <property type="entry name" value="Glycosyl_hydrolase_5"/>
</dbReference>
<dbReference type="PANTHER" id="PTHR31297">
    <property type="entry name" value="GLUCAN ENDO-1,6-BETA-GLUCOSIDASE B"/>
    <property type="match status" value="1"/>
</dbReference>
<protein>
    <submittedName>
        <fullName evidence="7">Endoglucanase</fullName>
        <ecNumber evidence="7">3.2.1.4</ecNumber>
    </submittedName>
</protein>
<keyword evidence="1 5" id="KW-0732">Signal</keyword>
<keyword evidence="2 4" id="KW-0378">Hydrolase</keyword>
<dbReference type="GO" id="GO:0008810">
    <property type="term" value="F:cellulase activity"/>
    <property type="evidence" value="ECO:0007669"/>
    <property type="project" value="UniProtKB-EC"/>
</dbReference>
<comment type="caution">
    <text evidence="7">The sequence shown here is derived from an EMBL/GenBank/DDBJ whole genome shotgun (WGS) entry which is preliminary data.</text>
</comment>
<accession>A0ABU1YG41</accession>